<reference evidence="2" key="1">
    <citation type="journal article" date="2019" name="Int. J. Syst. Evol. Microbiol.">
        <title>The Global Catalogue of Microorganisms (GCM) 10K type strain sequencing project: providing services to taxonomists for standard genome sequencing and annotation.</title>
        <authorList>
            <consortium name="The Broad Institute Genomics Platform"/>
            <consortium name="The Broad Institute Genome Sequencing Center for Infectious Disease"/>
            <person name="Wu L."/>
            <person name="Ma J."/>
        </authorList>
    </citation>
    <scope>NUCLEOTIDE SEQUENCE [LARGE SCALE GENOMIC DNA]</scope>
    <source>
        <strain evidence="2">CGMCC 4.1542</strain>
    </source>
</reference>
<evidence type="ECO:0008006" key="3">
    <source>
        <dbReference type="Google" id="ProtNLM"/>
    </source>
</evidence>
<dbReference type="RefSeq" id="WP_271413763.1">
    <property type="nucleotide sequence ID" value="NZ_BAAATN010000014.1"/>
</dbReference>
<evidence type="ECO:0000313" key="2">
    <source>
        <dbReference type="Proteomes" id="UP001595855"/>
    </source>
</evidence>
<evidence type="ECO:0000313" key="1">
    <source>
        <dbReference type="EMBL" id="MFC5013371.1"/>
    </source>
</evidence>
<protein>
    <recommendedName>
        <fullName evidence="3">Secreted protein</fullName>
    </recommendedName>
</protein>
<gene>
    <name evidence="1" type="ORF">ACFPRC_00605</name>
</gene>
<name>A0ABV9WMY5_9ACTN</name>
<organism evidence="1 2">
    <name type="scientific">Streptomyces lienomycini</name>
    <dbReference type="NCBI Taxonomy" id="284035"/>
    <lineage>
        <taxon>Bacteria</taxon>
        <taxon>Bacillati</taxon>
        <taxon>Actinomycetota</taxon>
        <taxon>Actinomycetes</taxon>
        <taxon>Kitasatosporales</taxon>
        <taxon>Streptomycetaceae</taxon>
        <taxon>Streptomyces</taxon>
    </lineage>
</organism>
<dbReference type="Proteomes" id="UP001595855">
    <property type="component" value="Unassembled WGS sequence"/>
</dbReference>
<proteinExistence type="predicted"/>
<keyword evidence="2" id="KW-1185">Reference proteome</keyword>
<comment type="caution">
    <text evidence="1">The sequence shown here is derived from an EMBL/GenBank/DDBJ whole genome shotgun (WGS) entry which is preliminary data.</text>
</comment>
<accession>A0ABV9WMY5</accession>
<sequence>MGSWGALGPALLSLAGVALGAGGSLFGQYLVSRAGARQFEAQASAAHRAEVKSAVLKFLGVAAQVEKAALAGSRVAGAAADADAELGRLVDDLWLAQAEIDLAARGESLRGAAYRYAAPLAEAARDGVSDGSALRGPQARFFDAAYDDMWPGRQRETGGSAAPR</sequence>
<dbReference type="EMBL" id="JBHSJO010000001">
    <property type="protein sequence ID" value="MFC5013371.1"/>
    <property type="molecule type" value="Genomic_DNA"/>
</dbReference>